<name>A0A6J7UKN0_9ZZZZ</name>
<reference evidence="2" key="1">
    <citation type="submission" date="2020-05" db="EMBL/GenBank/DDBJ databases">
        <authorList>
            <person name="Chiriac C."/>
            <person name="Salcher M."/>
            <person name="Ghai R."/>
            <person name="Kavagutti S V."/>
        </authorList>
    </citation>
    <scope>NUCLEOTIDE SEQUENCE</scope>
</reference>
<protein>
    <submittedName>
        <fullName evidence="2">Unannotated protein</fullName>
    </submittedName>
</protein>
<proteinExistence type="predicted"/>
<evidence type="ECO:0000256" key="1">
    <source>
        <dbReference type="SAM" id="MobiDB-lite"/>
    </source>
</evidence>
<gene>
    <name evidence="2" type="ORF">UFOPK4355_00738</name>
</gene>
<feature type="region of interest" description="Disordered" evidence="1">
    <location>
        <begin position="34"/>
        <end position="53"/>
    </location>
</feature>
<accession>A0A6J7UKN0</accession>
<sequence length="53" mass="5712">MVMDPPQTIAIDKNGAAFDKSGSTVKSWPFNFPGSTRHSFLPTTTSAPKSRSN</sequence>
<organism evidence="2">
    <name type="scientific">freshwater metagenome</name>
    <dbReference type="NCBI Taxonomy" id="449393"/>
    <lineage>
        <taxon>unclassified sequences</taxon>
        <taxon>metagenomes</taxon>
        <taxon>ecological metagenomes</taxon>
    </lineage>
</organism>
<dbReference type="AlphaFoldDB" id="A0A6J7UKN0"/>
<dbReference type="EMBL" id="CAFBQT010000089">
    <property type="protein sequence ID" value="CAB5064908.1"/>
    <property type="molecule type" value="Genomic_DNA"/>
</dbReference>
<evidence type="ECO:0000313" key="2">
    <source>
        <dbReference type="EMBL" id="CAB5064908.1"/>
    </source>
</evidence>